<dbReference type="GO" id="GO:0046677">
    <property type="term" value="P:response to antibiotic"/>
    <property type="evidence" value="ECO:0007669"/>
    <property type="project" value="UniProtKB-KW"/>
</dbReference>
<comment type="similarity">
    <text evidence="4">In the C-terminal section; belongs to the transpeptidase family.</text>
</comment>
<evidence type="ECO:0000256" key="18">
    <source>
        <dbReference type="ARBA" id="ARBA00023136"/>
    </source>
</evidence>
<keyword evidence="9" id="KW-0645">Protease</keyword>
<keyword evidence="12 27" id="KW-0812">Transmembrane</keyword>
<organism evidence="30 31">
    <name type="scientific">Halarsenatibacter silvermanii</name>
    <dbReference type="NCBI Taxonomy" id="321763"/>
    <lineage>
        <taxon>Bacteria</taxon>
        <taxon>Bacillati</taxon>
        <taxon>Bacillota</taxon>
        <taxon>Clostridia</taxon>
        <taxon>Halanaerobiales</taxon>
        <taxon>Halarsenatibacteraceae</taxon>
        <taxon>Halarsenatibacter</taxon>
    </lineage>
</organism>
<dbReference type="Pfam" id="PF00905">
    <property type="entry name" value="Transpeptidase"/>
    <property type="match status" value="1"/>
</dbReference>
<dbReference type="PANTHER" id="PTHR32282">
    <property type="entry name" value="BINDING PROTEIN TRANSPEPTIDASE, PUTATIVE-RELATED"/>
    <property type="match status" value="1"/>
</dbReference>
<evidence type="ECO:0000256" key="24">
    <source>
        <dbReference type="ARBA" id="ARBA00049902"/>
    </source>
</evidence>
<proteinExistence type="inferred from homology"/>
<evidence type="ECO:0000256" key="9">
    <source>
        <dbReference type="ARBA" id="ARBA00022670"/>
    </source>
</evidence>
<evidence type="ECO:0000256" key="17">
    <source>
        <dbReference type="ARBA" id="ARBA00022989"/>
    </source>
</evidence>
<dbReference type="InterPro" id="IPR012338">
    <property type="entry name" value="Beta-lactam/transpept-like"/>
</dbReference>
<dbReference type="OrthoDB" id="9766909at2"/>
<evidence type="ECO:0000256" key="10">
    <source>
        <dbReference type="ARBA" id="ARBA00022676"/>
    </source>
</evidence>
<keyword evidence="8" id="KW-0121">Carboxypeptidase</keyword>
<evidence type="ECO:0000256" key="13">
    <source>
        <dbReference type="ARBA" id="ARBA00022801"/>
    </source>
</evidence>
<keyword evidence="13" id="KW-0378">Hydrolase</keyword>
<gene>
    <name evidence="30" type="ORF">SAMN04488692_104150</name>
</gene>
<dbReference type="EC" id="3.4.16.4" evidence="6"/>
<keyword evidence="16" id="KW-0573">Peptidoglycan synthesis</keyword>
<dbReference type="InterPro" id="IPR001460">
    <property type="entry name" value="PCN-bd_Tpept"/>
</dbReference>
<feature type="domain" description="Penicillin-binding protein transpeptidase" evidence="28">
    <location>
        <begin position="339"/>
        <end position="578"/>
    </location>
</feature>
<evidence type="ECO:0000256" key="5">
    <source>
        <dbReference type="ARBA" id="ARBA00007739"/>
    </source>
</evidence>
<dbReference type="AlphaFoldDB" id="A0A1G9K1T2"/>
<keyword evidence="31" id="KW-1185">Reference proteome</keyword>
<dbReference type="Gene3D" id="3.40.710.10">
    <property type="entry name" value="DD-peptidase/beta-lactamase superfamily"/>
    <property type="match status" value="1"/>
</dbReference>
<evidence type="ECO:0000256" key="4">
    <source>
        <dbReference type="ARBA" id="ARBA00007090"/>
    </source>
</evidence>
<dbReference type="PANTHER" id="PTHR32282:SF33">
    <property type="entry name" value="PEPTIDOGLYCAN GLYCOSYLTRANSFERASE"/>
    <property type="match status" value="1"/>
</dbReference>
<dbReference type="GO" id="GO:0009252">
    <property type="term" value="P:peptidoglycan biosynthetic process"/>
    <property type="evidence" value="ECO:0007669"/>
    <property type="project" value="UniProtKB-UniPathway"/>
</dbReference>
<dbReference type="NCBIfam" id="TIGR02074">
    <property type="entry name" value="PBP_1a_fam"/>
    <property type="match status" value="1"/>
</dbReference>
<evidence type="ECO:0000256" key="19">
    <source>
        <dbReference type="ARBA" id="ARBA00023251"/>
    </source>
</evidence>
<keyword evidence="14" id="KW-0133">Cell shape</keyword>
<comment type="function">
    <text evidence="1">Cell wall formation. Synthesis of cross-linked peptidoglycan from the lipid intermediates. The enzyme has a penicillin-insensitive transglycosylase N-terminal domain (formation of linear glycan strands) and a penicillin-sensitive transpeptidase C-terminal domain (cross-linking of the peptide subunits).</text>
</comment>
<feature type="domain" description="Glycosyl transferase family 51" evidence="29">
    <location>
        <begin position="60"/>
        <end position="234"/>
    </location>
</feature>
<accession>A0A1G9K1T2</accession>
<dbReference type="GO" id="GO:0030288">
    <property type="term" value="C:outer membrane-bounded periplasmic space"/>
    <property type="evidence" value="ECO:0007669"/>
    <property type="project" value="TreeGrafter"/>
</dbReference>
<dbReference type="Gene3D" id="1.10.3810.10">
    <property type="entry name" value="Biosynthetic peptidoglycan transglycosylase-like"/>
    <property type="match status" value="1"/>
</dbReference>
<evidence type="ECO:0000256" key="27">
    <source>
        <dbReference type="SAM" id="Phobius"/>
    </source>
</evidence>
<dbReference type="SUPFAM" id="SSF56601">
    <property type="entry name" value="beta-lactamase/transpeptidase-like"/>
    <property type="match status" value="1"/>
</dbReference>
<name>A0A1G9K1T2_9FIRM</name>
<feature type="compositionally biased region" description="Acidic residues" evidence="26">
    <location>
        <begin position="818"/>
        <end position="873"/>
    </location>
</feature>
<feature type="region of interest" description="Disordered" evidence="26">
    <location>
        <begin position="786"/>
        <end position="906"/>
    </location>
</feature>
<evidence type="ECO:0000256" key="7">
    <source>
        <dbReference type="ARBA" id="ARBA00018638"/>
    </source>
</evidence>
<dbReference type="InterPro" id="IPR050396">
    <property type="entry name" value="Glycosyltr_51/Transpeptidase"/>
</dbReference>
<dbReference type="GO" id="GO:0008658">
    <property type="term" value="F:penicillin binding"/>
    <property type="evidence" value="ECO:0007669"/>
    <property type="project" value="InterPro"/>
</dbReference>
<evidence type="ECO:0000256" key="14">
    <source>
        <dbReference type="ARBA" id="ARBA00022960"/>
    </source>
</evidence>
<comment type="catalytic activity">
    <reaction evidence="24">
        <text>[GlcNAc-(1-&gt;4)-Mur2Ac(oyl-L-Ala-gamma-D-Glu-L-Lys-D-Ala-D-Ala)](n)-di-trans,octa-cis-undecaprenyl diphosphate + beta-D-GlcNAc-(1-&gt;4)-Mur2Ac(oyl-L-Ala-gamma-D-Glu-L-Lys-D-Ala-D-Ala)-di-trans,octa-cis-undecaprenyl diphosphate = [GlcNAc-(1-&gt;4)-Mur2Ac(oyl-L-Ala-gamma-D-Glu-L-Lys-D-Ala-D-Ala)](n+1)-di-trans,octa-cis-undecaprenyl diphosphate + di-trans,octa-cis-undecaprenyl diphosphate + H(+)</text>
        <dbReference type="Rhea" id="RHEA:23708"/>
        <dbReference type="Rhea" id="RHEA-COMP:9602"/>
        <dbReference type="Rhea" id="RHEA-COMP:9603"/>
        <dbReference type="ChEBI" id="CHEBI:15378"/>
        <dbReference type="ChEBI" id="CHEBI:58405"/>
        <dbReference type="ChEBI" id="CHEBI:60033"/>
        <dbReference type="ChEBI" id="CHEBI:78435"/>
        <dbReference type="EC" id="2.4.99.28"/>
    </reaction>
</comment>
<comment type="subcellular location">
    <subcellularLocation>
        <location evidence="2">Cell membrane</location>
        <topology evidence="2">Single-pass type II membrane protein</topology>
    </subcellularLocation>
</comment>
<keyword evidence="10" id="KW-0328">Glycosyltransferase</keyword>
<evidence type="ECO:0000256" key="3">
    <source>
        <dbReference type="ARBA" id="ARBA00004752"/>
    </source>
</evidence>
<evidence type="ECO:0000256" key="25">
    <source>
        <dbReference type="ARBA" id="ARBA00060592"/>
    </source>
</evidence>
<evidence type="ECO:0000259" key="28">
    <source>
        <dbReference type="Pfam" id="PF00905"/>
    </source>
</evidence>
<evidence type="ECO:0000256" key="8">
    <source>
        <dbReference type="ARBA" id="ARBA00022645"/>
    </source>
</evidence>
<dbReference type="FunFam" id="1.10.3810.10:FF:000001">
    <property type="entry name" value="Penicillin-binding protein 1A"/>
    <property type="match status" value="1"/>
</dbReference>
<dbReference type="EMBL" id="FNGO01000004">
    <property type="protein sequence ID" value="SDL43698.1"/>
    <property type="molecule type" value="Genomic_DNA"/>
</dbReference>
<dbReference type="RefSeq" id="WP_089758671.1">
    <property type="nucleotide sequence ID" value="NZ_FNGO01000004.1"/>
</dbReference>
<evidence type="ECO:0000313" key="30">
    <source>
        <dbReference type="EMBL" id="SDL43698.1"/>
    </source>
</evidence>
<dbReference type="STRING" id="321763.SAMN04488692_104150"/>
<evidence type="ECO:0000256" key="26">
    <source>
        <dbReference type="SAM" id="MobiDB-lite"/>
    </source>
</evidence>
<evidence type="ECO:0000256" key="11">
    <source>
        <dbReference type="ARBA" id="ARBA00022679"/>
    </source>
</evidence>
<dbReference type="UniPathway" id="UPA00219"/>
<dbReference type="GO" id="GO:0009002">
    <property type="term" value="F:serine-type D-Ala-D-Ala carboxypeptidase activity"/>
    <property type="evidence" value="ECO:0007669"/>
    <property type="project" value="UniProtKB-EC"/>
</dbReference>
<dbReference type="GO" id="GO:0008360">
    <property type="term" value="P:regulation of cell shape"/>
    <property type="evidence" value="ECO:0007669"/>
    <property type="project" value="UniProtKB-KW"/>
</dbReference>
<dbReference type="InterPro" id="IPR036950">
    <property type="entry name" value="PBP_transglycosylase"/>
</dbReference>
<protein>
    <recommendedName>
        <fullName evidence="7">Penicillin-binding protein 1A</fullName>
        <ecNumber evidence="23">2.4.99.28</ecNumber>
        <ecNumber evidence="6">3.4.16.4</ecNumber>
    </recommendedName>
</protein>
<evidence type="ECO:0000256" key="1">
    <source>
        <dbReference type="ARBA" id="ARBA00002624"/>
    </source>
</evidence>
<keyword evidence="18 27" id="KW-0472">Membrane</keyword>
<keyword evidence="11" id="KW-0808">Transferase</keyword>
<dbReference type="InterPro" id="IPR023346">
    <property type="entry name" value="Lysozyme-like_dom_sf"/>
</dbReference>
<evidence type="ECO:0000256" key="6">
    <source>
        <dbReference type="ARBA" id="ARBA00012448"/>
    </source>
</evidence>
<comment type="pathway">
    <text evidence="3">Cell wall biogenesis; peptidoglycan biosynthesis.</text>
</comment>
<evidence type="ECO:0000259" key="29">
    <source>
        <dbReference type="Pfam" id="PF00912"/>
    </source>
</evidence>
<dbReference type="GO" id="GO:0008955">
    <property type="term" value="F:peptidoglycan glycosyltransferase activity"/>
    <property type="evidence" value="ECO:0007669"/>
    <property type="project" value="UniProtKB-EC"/>
</dbReference>
<dbReference type="Pfam" id="PF00912">
    <property type="entry name" value="Transgly"/>
    <property type="match status" value="1"/>
</dbReference>
<keyword evidence="17 27" id="KW-1133">Transmembrane helix</keyword>
<feature type="compositionally biased region" description="Acidic residues" evidence="26">
    <location>
        <begin position="885"/>
        <end position="906"/>
    </location>
</feature>
<evidence type="ECO:0000256" key="22">
    <source>
        <dbReference type="ARBA" id="ARBA00034000"/>
    </source>
</evidence>
<evidence type="ECO:0000256" key="12">
    <source>
        <dbReference type="ARBA" id="ARBA00022692"/>
    </source>
</evidence>
<evidence type="ECO:0000256" key="21">
    <source>
        <dbReference type="ARBA" id="ARBA00023316"/>
    </source>
</evidence>
<keyword evidence="20" id="KW-0511">Multifunctional enzyme</keyword>
<keyword evidence="19" id="KW-0046">Antibiotic resistance</keyword>
<dbReference type="EC" id="2.4.99.28" evidence="23"/>
<reference evidence="30 31" key="1">
    <citation type="submission" date="2016-10" db="EMBL/GenBank/DDBJ databases">
        <authorList>
            <person name="de Groot N.N."/>
        </authorList>
    </citation>
    <scope>NUCLEOTIDE SEQUENCE [LARGE SCALE GENOMIC DNA]</scope>
    <source>
        <strain evidence="30 31">SLAS-1</strain>
    </source>
</reference>
<dbReference type="SUPFAM" id="SSF53955">
    <property type="entry name" value="Lysozyme-like"/>
    <property type="match status" value="1"/>
</dbReference>
<evidence type="ECO:0000256" key="15">
    <source>
        <dbReference type="ARBA" id="ARBA00022968"/>
    </source>
</evidence>
<evidence type="ECO:0000256" key="20">
    <source>
        <dbReference type="ARBA" id="ARBA00023268"/>
    </source>
</evidence>
<evidence type="ECO:0000256" key="2">
    <source>
        <dbReference type="ARBA" id="ARBA00004401"/>
    </source>
</evidence>
<comment type="similarity">
    <text evidence="5">In the N-terminal section; belongs to the glycosyltransferase 51 family.</text>
</comment>
<comment type="pathway">
    <text evidence="25">Glycan biosynthesis.</text>
</comment>
<evidence type="ECO:0000313" key="31">
    <source>
        <dbReference type="Proteomes" id="UP000199476"/>
    </source>
</evidence>
<evidence type="ECO:0000256" key="16">
    <source>
        <dbReference type="ARBA" id="ARBA00022984"/>
    </source>
</evidence>
<dbReference type="GO" id="GO:0006508">
    <property type="term" value="P:proteolysis"/>
    <property type="evidence" value="ECO:0007669"/>
    <property type="project" value="UniProtKB-KW"/>
</dbReference>
<dbReference type="InterPro" id="IPR001264">
    <property type="entry name" value="Glyco_trans_51"/>
</dbReference>
<keyword evidence="21" id="KW-0961">Cell wall biogenesis/degradation</keyword>
<keyword evidence="15" id="KW-0735">Signal-anchor</keyword>
<dbReference type="Proteomes" id="UP000199476">
    <property type="component" value="Unassembled WGS sequence"/>
</dbReference>
<feature type="transmembrane region" description="Helical" evidence="27">
    <location>
        <begin position="12"/>
        <end position="37"/>
    </location>
</feature>
<comment type="catalytic activity">
    <reaction evidence="22">
        <text>Preferential cleavage: (Ac)2-L-Lys-D-Ala-|-D-Ala. Also transpeptidation of peptidyl-alanyl moieties that are N-acyl substituents of D-alanine.</text>
        <dbReference type="EC" id="3.4.16.4"/>
    </reaction>
</comment>
<dbReference type="GO" id="GO:0005886">
    <property type="term" value="C:plasma membrane"/>
    <property type="evidence" value="ECO:0007669"/>
    <property type="project" value="UniProtKB-SubCell"/>
</dbReference>
<dbReference type="GO" id="GO:0071555">
    <property type="term" value="P:cell wall organization"/>
    <property type="evidence" value="ECO:0007669"/>
    <property type="project" value="UniProtKB-KW"/>
</dbReference>
<evidence type="ECO:0000256" key="23">
    <source>
        <dbReference type="ARBA" id="ARBA00044770"/>
    </source>
</evidence>
<sequence length="906" mass="101498">MAAAENSSGKYRIMIFAGVIIISLVFGMVLGGATWIMQDTPSISEYGGGTQASKIFSEDGELLNSFFVENRVYVELEEIPRELKQAIIAIEDQNFYDHRGIDIMGIARALLSNIREGRIAEGGSTITQQLARSALLTHDRTIYRKLQEMYLALQFERLYTKSEILEMYLNEIFLGHNSYGVQAASNMYFGRDVSELNLQESAMLAGLPRAPNYYSPLNNKKAATHRRNVVLNRMAELDFISENEARSARQEDLSVVENEQEEEIDEFAGHFVKHVRRRLLNMFGAEMVYGGGLRVKTTLDSELQTQAESSLETALEDNLLPTVERETLASQKQPQYSLTTIDPDTGQIKAMIGGRGDDSFNRSTQATRQPGSAFKPFVYGAALEEGYSPGDTVYDIPRPSPKPDSTYQIWPVNFEHEYHGIVSLRHALAQSLNVAAVNLIDEIGVRDVTDFSERMGITTFAEQDYYDDHYSLALGGLTRGITPLQMTSAYSVFANEGIWVEPYVIEEVRDREGNLIYEANPSRRAVLSEAENYLALDMLKSVVEEGTGWRADIEGEVAGKTGTTNDFTDAWFVGMTPDLATGIWIGEDSPRRMTYPQIGRLGSAHATMVWERYKSKIIEETDMEFSENSFSRPEEIVSTEIDPATGKLPSENPPVTVEEIFIEDNLPQEESSFSGQTEEIRLDSDSGLLATTRCPEERIETAHYLLSDGTLLGPRTKNFGQNNAPEGYEPIRGTYQAQDKMPVIDIDSETGMPEDFVEDSPVFASVPKTACTDHGGFVLDEPELRTAGQQEGIQPEEDQEVPADIGMEPNGEGVAAAETEEETADDERDWTIEELLENLNNEDDVEEEDLEDETVTQEELAEEEASEDDEEERDERIDRILEMLQSDEENGESEQEEKPDDESEEE</sequence>